<evidence type="ECO:0000313" key="3">
    <source>
        <dbReference type="Proteomes" id="UP000639606"/>
    </source>
</evidence>
<protein>
    <submittedName>
        <fullName evidence="2">Uncharacterized protein</fullName>
    </submittedName>
</protein>
<feature type="transmembrane region" description="Helical" evidence="1">
    <location>
        <begin position="139"/>
        <end position="157"/>
    </location>
</feature>
<keyword evidence="1" id="KW-0812">Transmembrane</keyword>
<comment type="caution">
    <text evidence="2">The sequence shown here is derived from an EMBL/GenBank/DDBJ whole genome shotgun (WGS) entry which is preliminary data.</text>
</comment>
<gene>
    <name evidence="2" type="ORF">GCM10010185_23890</name>
</gene>
<organism evidence="2 3">
    <name type="scientific">Saccharothrix coeruleofusca</name>
    <dbReference type="NCBI Taxonomy" id="33919"/>
    <lineage>
        <taxon>Bacteria</taxon>
        <taxon>Bacillati</taxon>
        <taxon>Actinomycetota</taxon>
        <taxon>Actinomycetes</taxon>
        <taxon>Pseudonocardiales</taxon>
        <taxon>Pseudonocardiaceae</taxon>
        <taxon>Saccharothrix</taxon>
    </lineage>
</organism>
<sequence length="193" mass="19979">MPGHRAVSNELDGDVHGVSVQAGAVSGGVHIHFAGRPRRARGRRSGPTGRVPGILFGWVVTSSSLLMTGGLIAYFINVSVGRDSLPPTLAADAVLLALVAACLFARWRRRGASLSFAAYASRSLLRCTPRSVRATPTPVLGLIAVVAGALVVGALAAPASTRSAVQGQNGVLLIFGALLCLVIGQLLRARTRR</sequence>
<accession>A0A918AMW1</accession>
<keyword evidence="1" id="KW-0472">Membrane</keyword>
<dbReference type="EMBL" id="BMRG01000003">
    <property type="protein sequence ID" value="GGP50758.1"/>
    <property type="molecule type" value="Genomic_DNA"/>
</dbReference>
<keyword evidence="1" id="KW-1133">Transmembrane helix</keyword>
<feature type="transmembrane region" description="Helical" evidence="1">
    <location>
        <begin position="169"/>
        <end position="187"/>
    </location>
</feature>
<proteinExistence type="predicted"/>
<name>A0A918AMW1_9PSEU</name>
<keyword evidence="3" id="KW-1185">Reference proteome</keyword>
<evidence type="ECO:0000313" key="2">
    <source>
        <dbReference type="EMBL" id="GGP50758.1"/>
    </source>
</evidence>
<dbReference type="Proteomes" id="UP000639606">
    <property type="component" value="Unassembled WGS sequence"/>
</dbReference>
<feature type="transmembrane region" description="Helical" evidence="1">
    <location>
        <begin position="15"/>
        <end position="34"/>
    </location>
</feature>
<feature type="transmembrane region" description="Helical" evidence="1">
    <location>
        <begin position="88"/>
        <end position="107"/>
    </location>
</feature>
<reference evidence="2" key="2">
    <citation type="submission" date="2020-09" db="EMBL/GenBank/DDBJ databases">
        <authorList>
            <person name="Sun Q."/>
            <person name="Ohkuma M."/>
        </authorList>
    </citation>
    <scope>NUCLEOTIDE SEQUENCE</scope>
    <source>
        <strain evidence="2">JCM 3313</strain>
    </source>
</reference>
<reference evidence="2" key="1">
    <citation type="journal article" date="2014" name="Int. J. Syst. Evol. Microbiol.">
        <title>Complete genome sequence of Corynebacterium casei LMG S-19264T (=DSM 44701T), isolated from a smear-ripened cheese.</title>
        <authorList>
            <consortium name="US DOE Joint Genome Institute (JGI-PGF)"/>
            <person name="Walter F."/>
            <person name="Albersmeier A."/>
            <person name="Kalinowski J."/>
            <person name="Ruckert C."/>
        </authorList>
    </citation>
    <scope>NUCLEOTIDE SEQUENCE</scope>
    <source>
        <strain evidence="2">JCM 3313</strain>
    </source>
</reference>
<evidence type="ECO:0000256" key="1">
    <source>
        <dbReference type="SAM" id="Phobius"/>
    </source>
</evidence>
<feature type="transmembrane region" description="Helical" evidence="1">
    <location>
        <begin position="55"/>
        <end position="76"/>
    </location>
</feature>
<dbReference type="AlphaFoldDB" id="A0A918AMW1"/>